<evidence type="ECO:0000313" key="2">
    <source>
        <dbReference type="EMBL" id="PEH89126.1"/>
    </source>
</evidence>
<name>A0A2A7UVA0_COMTR</name>
<dbReference type="Proteomes" id="UP000220246">
    <property type="component" value="Unassembled WGS sequence"/>
</dbReference>
<evidence type="ECO:0000313" key="3">
    <source>
        <dbReference type="Proteomes" id="UP000220246"/>
    </source>
</evidence>
<dbReference type="OrthoDB" id="9813630at2"/>
<keyword evidence="3" id="KW-1185">Reference proteome</keyword>
<dbReference type="InterPro" id="IPR037523">
    <property type="entry name" value="VOC_core"/>
</dbReference>
<dbReference type="Gene3D" id="3.10.180.10">
    <property type="entry name" value="2,3-Dihydroxybiphenyl 1,2-Dioxygenase, domain 1"/>
    <property type="match status" value="1"/>
</dbReference>
<dbReference type="SUPFAM" id="SSF54593">
    <property type="entry name" value="Glyoxalase/Bleomycin resistance protein/Dihydroxybiphenyl dioxygenase"/>
    <property type="match status" value="1"/>
</dbReference>
<sequence>MIITSVNHIHFQFPAHSKEAIRFFYATVLGAHELHSPETKQLLQFEMGEQRLCFTPETGATGRKPSQHVAFNVQGIGDLKQRLHAFDLAFIESHPDQPAQQIYIKDPAGNQLEFLEPAH</sequence>
<comment type="caution">
    <text evidence="2">The sequence shown here is derived from an EMBL/GenBank/DDBJ whole genome shotgun (WGS) entry which is preliminary data.</text>
</comment>
<dbReference type="EMBL" id="PDEA01000001">
    <property type="protein sequence ID" value="PEH89126.1"/>
    <property type="molecule type" value="Genomic_DNA"/>
</dbReference>
<feature type="domain" description="VOC" evidence="1">
    <location>
        <begin position="5"/>
        <end position="117"/>
    </location>
</feature>
<dbReference type="InterPro" id="IPR004360">
    <property type="entry name" value="Glyas_Fos-R_dOase_dom"/>
</dbReference>
<organism evidence="2 3">
    <name type="scientific">Comamonas terrigena</name>
    <dbReference type="NCBI Taxonomy" id="32013"/>
    <lineage>
        <taxon>Bacteria</taxon>
        <taxon>Pseudomonadati</taxon>
        <taxon>Pseudomonadota</taxon>
        <taxon>Betaproteobacteria</taxon>
        <taxon>Burkholderiales</taxon>
        <taxon>Comamonadaceae</taxon>
        <taxon>Comamonas</taxon>
    </lineage>
</organism>
<proteinExistence type="predicted"/>
<dbReference type="STRING" id="1219032.GCA_001515545_01409"/>
<dbReference type="RefSeq" id="WP_066534908.1">
    <property type="nucleotide sequence ID" value="NZ_PDEA01000001.1"/>
</dbReference>
<evidence type="ECO:0000259" key="1">
    <source>
        <dbReference type="PROSITE" id="PS51819"/>
    </source>
</evidence>
<reference evidence="3" key="1">
    <citation type="submission" date="2017-09" db="EMBL/GenBank/DDBJ databases">
        <title>FDA dAtabase for Regulatory Grade micrObial Sequences (FDA-ARGOS): Supporting development and validation of Infectious Disease Dx tests.</title>
        <authorList>
            <person name="Minogue T."/>
            <person name="Wolcott M."/>
            <person name="Wasieloski L."/>
            <person name="Aguilar W."/>
            <person name="Moore D."/>
            <person name="Tallon L."/>
            <person name="Sadzewicz L."/>
            <person name="Ott S."/>
            <person name="Zhao X."/>
            <person name="Nagaraj S."/>
            <person name="Vavikolanu K."/>
            <person name="Aluvathingal J."/>
            <person name="Nadendla S."/>
            <person name="Sichtig H."/>
        </authorList>
    </citation>
    <scope>NUCLEOTIDE SEQUENCE [LARGE SCALE GENOMIC DNA]</scope>
    <source>
        <strain evidence="3">FDAARGOS_394</strain>
    </source>
</reference>
<dbReference type="Pfam" id="PF00903">
    <property type="entry name" value="Glyoxalase"/>
    <property type="match status" value="1"/>
</dbReference>
<protein>
    <submittedName>
        <fullName evidence="2">Glyoxalase</fullName>
    </submittedName>
</protein>
<accession>A0A2A7UVA0</accession>
<dbReference type="PROSITE" id="PS51819">
    <property type="entry name" value="VOC"/>
    <property type="match status" value="1"/>
</dbReference>
<dbReference type="GeneID" id="80801225"/>
<dbReference type="InterPro" id="IPR029068">
    <property type="entry name" value="Glyas_Bleomycin-R_OHBP_Dase"/>
</dbReference>
<gene>
    <name evidence="2" type="ORF">CRM82_11450</name>
</gene>
<dbReference type="AlphaFoldDB" id="A0A2A7UVA0"/>